<feature type="domain" description="Cytochrome c" evidence="7">
    <location>
        <begin position="262"/>
        <end position="348"/>
    </location>
</feature>
<dbReference type="KEGG" id="uru:DSM104443_02057"/>
<sequence length="349" mass="36802">MSRFTERWIPAFAGMTATLALLAWVPAYAGMTTAGQYPGIGRTATPAEIAAWDIDVRPDFKGLPPGSGSVAKGQEVWEAKCASCHGTFGESNEVFQPIVGGTTAADIKAGRVKSLVTGGEARTTLMKLSTISTLWDYINRAMPWTAPKSLTTEEVYAVVAYILNLGDIVPADFVLSDKNIADVQQKLPNRNGVSRAHGLWDLKATPDVKNTACMSRCETDVTLASALPEYARDSHGDLAAQQRAIGPGRGEPPANGTPKVAAAALSPAAALAKERACVACHGIDKRIVGPAFNEIAAKYRGDSGAEAKLVEKVKQGGSGNWGSIPMPANPDLAETDVRTLVKWILAGSK</sequence>
<dbReference type="InterPro" id="IPR002324">
    <property type="entry name" value="Cyt_c_ID"/>
</dbReference>
<dbReference type="InterPro" id="IPR009056">
    <property type="entry name" value="Cyt_c-like_dom"/>
</dbReference>
<dbReference type="InterPro" id="IPR036909">
    <property type="entry name" value="Cyt_c-like_dom_sf"/>
</dbReference>
<dbReference type="AlphaFoldDB" id="A0A6M4GZM6"/>
<proteinExistence type="predicted"/>
<keyword evidence="5 6" id="KW-0408">Iron</keyword>
<dbReference type="GO" id="GO:0005506">
    <property type="term" value="F:iron ion binding"/>
    <property type="evidence" value="ECO:0007669"/>
    <property type="project" value="InterPro"/>
</dbReference>
<dbReference type="PRINTS" id="PR00606">
    <property type="entry name" value="CYTCHROMECID"/>
</dbReference>
<gene>
    <name evidence="8" type="ORF">DSM104443_02057</name>
</gene>
<evidence type="ECO:0000256" key="4">
    <source>
        <dbReference type="ARBA" id="ARBA00022982"/>
    </source>
</evidence>
<accession>A0A6M4GZM6</accession>
<keyword evidence="3 6" id="KW-0479">Metal-binding</keyword>
<dbReference type="SUPFAM" id="SSF46626">
    <property type="entry name" value="Cytochrome c"/>
    <property type="match status" value="2"/>
</dbReference>
<evidence type="ECO:0000256" key="6">
    <source>
        <dbReference type="PIRSR" id="PIRSR602324-1"/>
    </source>
</evidence>
<evidence type="ECO:0000313" key="8">
    <source>
        <dbReference type="EMBL" id="QJR10987.1"/>
    </source>
</evidence>
<evidence type="ECO:0000259" key="7">
    <source>
        <dbReference type="PROSITE" id="PS51007"/>
    </source>
</evidence>
<dbReference type="PANTHER" id="PTHR35008:SF8">
    <property type="entry name" value="ALCOHOL DEHYDROGENASE CYTOCHROME C SUBUNIT"/>
    <property type="match status" value="1"/>
</dbReference>
<name>A0A6M4GZM6_9PROT</name>
<dbReference type="RefSeq" id="WP_246232824.1">
    <property type="nucleotide sequence ID" value="NZ_CP053069.1"/>
</dbReference>
<dbReference type="Gene3D" id="1.10.760.10">
    <property type="entry name" value="Cytochrome c-like domain"/>
    <property type="match status" value="2"/>
</dbReference>
<keyword evidence="2 6" id="KW-0349">Heme</keyword>
<keyword evidence="9" id="KW-1185">Reference proteome</keyword>
<keyword evidence="1" id="KW-0813">Transport</keyword>
<feature type="binding site" description="covalent" evidence="6">
    <location>
        <position position="281"/>
    </location>
    <ligand>
        <name>heme c</name>
        <dbReference type="ChEBI" id="CHEBI:61717"/>
    </ligand>
</feature>
<evidence type="ECO:0000256" key="2">
    <source>
        <dbReference type="ARBA" id="ARBA00022617"/>
    </source>
</evidence>
<organism evidence="8 9">
    <name type="scientific">Usitatibacter rugosus</name>
    <dbReference type="NCBI Taxonomy" id="2732067"/>
    <lineage>
        <taxon>Bacteria</taxon>
        <taxon>Pseudomonadati</taxon>
        <taxon>Pseudomonadota</taxon>
        <taxon>Betaproteobacteria</taxon>
        <taxon>Nitrosomonadales</taxon>
        <taxon>Usitatibacteraceae</taxon>
        <taxon>Usitatibacter</taxon>
    </lineage>
</organism>
<dbReference type="InterPro" id="IPR051459">
    <property type="entry name" value="Cytochrome_c-type_DH"/>
</dbReference>
<dbReference type="PANTHER" id="PTHR35008">
    <property type="entry name" value="BLL4482 PROTEIN-RELATED"/>
    <property type="match status" value="1"/>
</dbReference>
<dbReference type="Pfam" id="PF00034">
    <property type="entry name" value="Cytochrom_C"/>
    <property type="match status" value="1"/>
</dbReference>
<evidence type="ECO:0000256" key="3">
    <source>
        <dbReference type="ARBA" id="ARBA00022723"/>
    </source>
</evidence>
<feature type="binding site" description="covalent" evidence="6">
    <location>
        <position position="326"/>
    </location>
    <ligand>
        <name>heme c</name>
        <dbReference type="ChEBI" id="CHEBI:61717"/>
    </ligand>
</feature>
<feature type="binding site" description="covalent" evidence="6">
    <location>
        <position position="277"/>
    </location>
    <ligand>
        <name>heme c</name>
        <dbReference type="ChEBI" id="CHEBI:61717"/>
    </ligand>
</feature>
<comment type="PTM">
    <text evidence="6">Binds 1 heme c group covalently per subunit.</text>
</comment>
<reference evidence="8 9" key="1">
    <citation type="submission" date="2020-04" db="EMBL/GenBank/DDBJ databases">
        <title>Usitatibacter rugosus gen. nov., sp. nov. and Usitatibacter palustris sp. nov., novel members of Usitatibacteraceae fam. nov. within the order Nitrosomonadales isolated from soil.</title>
        <authorList>
            <person name="Huber K.J."/>
            <person name="Neumann-Schaal M."/>
            <person name="Geppert A."/>
            <person name="Luckner M."/>
            <person name="Wanner G."/>
            <person name="Overmann J."/>
        </authorList>
    </citation>
    <scope>NUCLEOTIDE SEQUENCE [LARGE SCALE GENOMIC DNA]</scope>
    <source>
        <strain evidence="8 9">0125_3</strain>
    </source>
</reference>
<dbReference type="Pfam" id="PF13442">
    <property type="entry name" value="Cytochrome_CBB3"/>
    <property type="match status" value="1"/>
</dbReference>
<protein>
    <recommendedName>
        <fullName evidence="7">Cytochrome c domain-containing protein</fullName>
    </recommendedName>
</protein>
<evidence type="ECO:0000256" key="1">
    <source>
        <dbReference type="ARBA" id="ARBA00022448"/>
    </source>
</evidence>
<dbReference type="GO" id="GO:0009055">
    <property type="term" value="F:electron transfer activity"/>
    <property type="evidence" value="ECO:0007669"/>
    <property type="project" value="InterPro"/>
</dbReference>
<keyword evidence="4" id="KW-0249">Electron transport</keyword>
<evidence type="ECO:0000256" key="5">
    <source>
        <dbReference type="ARBA" id="ARBA00023004"/>
    </source>
</evidence>
<dbReference type="Proteomes" id="UP000501534">
    <property type="component" value="Chromosome"/>
</dbReference>
<feature type="domain" description="Cytochrome c" evidence="7">
    <location>
        <begin position="68"/>
        <end position="166"/>
    </location>
</feature>
<evidence type="ECO:0000313" key="9">
    <source>
        <dbReference type="Proteomes" id="UP000501534"/>
    </source>
</evidence>
<dbReference type="GO" id="GO:0020037">
    <property type="term" value="F:heme binding"/>
    <property type="evidence" value="ECO:0007669"/>
    <property type="project" value="InterPro"/>
</dbReference>
<dbReference type="EMBL" id="CP053069">
    <property type="protein sequence ID" value="QJR10987.1"/>
    <property type="molecule type" value="Genomic_DNA"/>
</dbReference>
<dbReference type="PROSITE" id="PS51007">
    <property type="entry name" value="CYTC"/>
    <property type="match status" value="2"/>
</dbReference>